<keyword evidence="9" id="KW-0961">Cell wall biogenesis/degradation</keyword>
<evidence type="ECO:0000256" key="4">
    <source>
        <dbReference type="ARBA" id="ARBA00022618"/>
    </source>
</evidence>
<proteinExistence type="inferred from homology"/>
<comment type="catalytic activity">
    <reaction evidence="15">
        <text>phosphoenolpyruvate + UDP-N-acetyl-alpha-D-glucosamine = UDP-N-acetyl-3-O-(1-carboxyvinyl)-alpha-D-glucosamine + phosphate</text>
        <dbReference type="Rhea" id="RHEA:18681"/>
        <dbReference type="ChEBI" id="CHEBI:43474"/>
        <dbReference type="ChEBI" id="CHEBI:57705"/>
        <dbReference type="ChEBI" id="CHEBI:58702"/>
        <dbReference type="ChEBI" id="CHEBI:68483"/>
        <dbReference type="EC" id="2.5.1.7"/>
    </reaction>
</comment>
<keyword evidence="7" id="KW-0573">Peptidoglycan synthesis</keyword>
<dbReference type="GeneID" id="300209913"/>
<comment type="pathway">
    <text evidence="2">Cell wall biogenesis; peptidoglycan biosynthesis.</text>
</comment>
<comment type="similarity">
    <text evidence="10">Belongs to the EPSP synthase family. MurA subfamily.</text>
</comment>
<dbReference type="GO" id="GO:0008360">
    <property type="term" value="P:regulation of cell shape"/>
    <property type="evidence" value="ECO:0007669"/>
    <property type="project" value="UniProtKB-KW"/>
</dbReference>
<dbReference type="GO" id="GO:0005737">
    <property type="term" value="C:cytoplasm"/>
    <property type="evidence" value="ECO:0007669"/>
    <property type="project" value="UniProtKB-SubCell"/>
</dbReference>
<sequence length="420" mass="44006">MSICTTLYVQGGTPALQGTLHIPGSKNSAMPLLTLAALQTQPVTVKQVPNISDITHLLELLAYAGSSAVNQENQVTFQGLHLEAGPYTFPVTISKRLRGAIYALALPASRGVHARLESIGGDFIGSRSFTPHLRALAGFGLHVNGEGNAVGITGGHPRPSEFSVDDKGITATSLAIIVAASLDGESIIKNASLETECDDVLAAARHFGAQADRDGRTLIVKGPFQSTDAPIGVPSDHLVWGTFAIAAAMTGGSTSCEATLIDHRFAPVIEALRSFGINVVRDGPWLKTFGRPVRPATLETGMYPKFPSDLLPQMMALAVSAPGTSVFKESHYGSRFDHLPGMEKMGARISMVEGDVHIHGATPVTGASLEGAGIRETTALALLALTADGPSVIRKAASVARGYEDLAQTLCRMGATIHFG</sequence>
<keyword evidence="4" id="KW-0132">Cell division</keyword>
<dbReference type="PANTHER" id="PTHR43783">
    <property type="entry name" value="UDP-N-ACETYLGLUCOSAMINE 1-CARBOXYVINYLTRANSFERASE"/>
    <property type="match status" value="1"/>
</dbReference>
<evidence type="ECO:0000256" key="2">
    <source>
        <dbReference type="ARBA" id="ARBA00004752"/>
    </source>
</evidence>
<evidence type="ECO:0000313" key="18">
    <source>
        <dbReference type="Proteomes" id="UP000199524"/>
    </source>
</evidence>
<dbReference type="PANTHER" id="PTHR43783:SF1">
    <property type="entry name" value="UDP-N-ACETYLGLUCOSAMINE 1-CARBOXYVINYLTRANSFERASE"/>
    <property type="match status" value="1"/>
</dbReference>
<evidence type="ECO:0000313" key="17">
    <source>
        <dbReference type="EMBL" id="SDT32625.1"/>
    </source>
</evidence>
<keyword evidence="5 17" id="KW-0808">Transferase</keyword>
<comment type="subcellular location">
    <subcellularLocation>
        <location evidence="1">Cytoplasm</location>
    </subcellularLocation>
</comment>
<dbReference type="SUPFAM" id="SSF55205">
    <property type="entry name" value="EPT/RTPC-like"/>
    <property type="match status" value="1"/>
</dbReference>
<dbReference type="InterPro" id="IPR001986">
    <property type="entry name" value="Enolpyruvate_Tfrase_dom"/>
</dbReference>
<dbReference type="RefSeq" id="WP_090209928.1">
    <property type="nucleotide sequence ID" value="NZ_LT629777.1"/>
</dbReference>
<dbReference type="EMBL" id="LT629777">
    <property type="protein sequence ID" value="SDT32625.1"/>
    <property type="molecule type" value="Genomic_DNA"/>
</dbReference>
<dbReference type="EC" id="2.5.1.7" evidence="11"/>
<protein>
    <recommendedName>
        <fullName evidence="12">UDP-N-acetylglucosamine 1-carboxyvinyltransferase</fullName>
        <ecNumber evidence="11">2.5.1.7</ecNumber>
    </recommendedName>
    <alternativeName>
        <fullName evidence="13">Enoylpyruvate transferase</fullName>
    </alternativeName>
    <alternativeName>
        <fullName evidence="14">UDP-N-acetylglucosamine enolpyruvyl transferase</fullName>
    </alternativeName>
</protein>
<dbReference type="InterPro" id="IPR050068">
    <property type="entry name" value="MurA_subfamily"/>
</dbReference>
<keyword evidence="3" id="KW-0963">Cytoplasm</keyword>
<evidence type="ECO:0000256" key="5">
    <source>
        <dbReference type="ARBA" id="ARBA00022679"/>
    </source>
</evidence>
<evidence type="ECO:0000256" key="9">
    <source>
        <dbReference type="ARBA" id="ARBA00023316"/>
    </source>
</evidence>
<evidence type="ECO:0000256" key="7">
    <source>
        <dbReference type="ARBA" id="ARBA00022984"/>
    </source>
</evidence>
<dbReference type="InterPro" id="IPR013792">
    <property type="entry name" value="RNA3'P_cycl/enolpyr_Trfase_a/b"/>
</dbReference>
<evidence type="ECO:0000256" key="11">
    <source>
        <dbReference type="ARBA" id="ARBA00039108"/>
    </source>
</evidence>
<dbReference type="GO" id="GO:0008760">
    <property type="term" value="F:UDP-N-acetylglucosamine 1-carboxyvinyltransferase activity"/>
    <property type="evidence" value="ECO:0007669"/>
    <property type="project" value="UniProtKB-EC"/>
</dbReference>
<feature type="domain" description="Enolpyruvate transferase" evidence="16">
    <location>
        <begin position="15"/>
        <end position="410"/>
    </location>
</feature>
<evidence type="ECO:0000256" key="10">
    <source>
        <dbReference type="ARBA" id="ARBA00038367"/>
    </source>
</evidence>
<evidence type="ECO:0000256" key="13">
    <source>
        <dbReference type="ARBA" id="ARBA00042443"/>
    </source>
</evidence>
<evidence type="ECO:0000256" key="6">
    <source>
        <dbReference type="ARBA" id="ARBA00022960"/>
    </source>
</evidence>
<keyword evidence="18" id="KW-1185">Reference proteome</keyword>
<gene>
    <name evidence="17" type="ORF">SAMN05216598_5054</name>
</gene>
<evidence type="ECO:0000256" key="8">
    <source>
        <dbReference type="ARBA" id="ARBA00023306"/>
    </source>
</evidence>
<dbReference type="GO" id="GO:0009252">
    <property type="term" value="P:peptidoglycan biosynthetic process"/>
    <property type="evidence" value="ECO:0007669"/>
    <property type="project" value="UniProtKB-KW"/>
</dbReference>
<evidence type="ECO:0000256" key="15">
    <source>
        <dbReference type="ARBA" id="ARBA00047527"/>
    </source>
</evidence>
<evidence type="ECO:0000256" key="14">
    <source>
        <dbReference type="ARBA" id="ARBA00042842"/>
    </source>
</evidence>
<organism evidence="17 18">
    <name type="scientific">Pseudomonas asplenii</name>
    <dbReference type="NCBI Taxonomy" id="53407"/>
    <lineage>
        <taxon>Bacteria</taxon>
        <taxon>Pseudomonadati</taxon>
        <taxon>Pseudomonadota</taxon>
        <taxon>Gammaproteobacteria</taxon>
        <taxon>Pseudomonadales</taxon>
        <taxon>Pseudomonadaceae</taxon>
        <taxon>Pseudomonas</taxon>
    </lineage>
</organism>
<dbReference type="InterPro" id="IPR036968">
    <property type="entry name" value="Enolpyruvate_Tfrase_sf"/>
</dbReference>
<dbReference type="Proteomes" id="UP000199524">
    <property type="component" value="Chromosome I"/>
</dbReference>
<accession>A0A1H1ZFQ8</accession>
<reference evidence="18" key="1">
    <citation type="submission" date="2016-10" db="EMBL/GenBank/DDBJ databases">
        <authorList>
            <person name="Varghese N."/>
            <person name="Submissions S."/>
        </authorList>
    </citation>
    <scope>NUCLEOTIDE SEQUENCE [LARGE SCALE GENOMIC DNA]</scope>
    <source>
        <strain evidence="18">ATCC 23835</strain>
    </source>
</reference>
<evidence type="ECO:0000256" key="12">
    <source>
        <dbReference type="ARBA" id="ARBA00039754"/>
    </source>
</evidence>
<evidence type="ECO:0000256" key="3">
    <source>
        <dbReference type="ARBA" id="ARBA00022490"/>
    </source>
</evidence>
<dbReference type="GO" id="GO:0051301">
    <property type="term" value="P:cell division"/>
    <property type="evidence" value="ECO:0007669"/>
    <property type="project" value="UniProtKB-KW"/>
</dbReference>
<name>A0A1H1ZFQ8_9PSED</name>
<dbReference type="GO" id="GO:0071555">
    <property type="term" value="P:cell wall organization"/>
    <property type="evidence" value="ECO:0007669"/>
    <property type="project" value="UniProtKB-KW"/>
</dbReference>
<dbReference type="Pfam" id="PF00275">
    <property type="entry name" value="EPSP_synthase"/>
    <property type="match status" value="1"/>
</dbReference>
<dbReference type="Gene3D" id="3.65.10.10">
    <property type="entry name" value="Enolpyruvate transferase domain"/>
    <property type="match status" value="2"/>
</dbReference>
<keyword evidence="8" id="KW-0131">Cell cycle</keyword>
<keyword evidence="6" id="KW-0133">Cell shape</keyword>
<dbReference type="AlphaFoldDB" id="A0A1H1ZFQ8"/>
<evidence type="ECO:0000256" key="1">
    <source>
        <dbReference type="ARBA" id="ARBA00004496"/>
    </source>
</evidence>
<evidence type="ECO:0000259" key="16">
    <source>
        <dbReference type="Pfam" id="PF00275"/>
    </source>
</evidence>